<dbReference type="PROSITE" id="PS50191">
    <property type="entry name" value="CRAL_TRIO"/>
    <property type="match status" value="1"/>
</dbReference>
<evidence type="ECO:0000313" key="2">
    <source>
        <dbReference type="EMBL" id="NDV35449.1"/>
    </source>
</evidence>
<dbReference type="InterPro" id="IPR036865">
    <property type="entry name" value="CRAL-TRIO_dom_sf"/>
</dbReference>
<dbReference type="SUPFAM" id="SSF46938">
    <property type="entry name" value="CRAL/TRIO N-terminal domain"/>
    <property type="match status" value="1"/>
</dbReference>
<reference evidence="2" key="1">
    <citation type="journal article" date="2020" name="J. Eukaryot. Microbiol.">
        <title>De novo Sequencing, Assembly and Annotation of the Transcriptome for the Free-Living Testate Amoeba Arcella intermedia.</title>
        <authorList>
            <person name="Ribeiro G.M."/>
            <person name="Porfirio-Sousa A.L."/>
            <person name="Maurer-Alcala X.X."/>
            <person name="Katz L.A."/>
            <person name="Lahr D.J.G."/>
        </authorList>
    </citation>
    <scope>NUCLEOTIDE SEQUENCE</scope>
</reference>
<name>A0A6B2LEG1_9EUKA</name>
<feature type="domain" description="CRAL-TRIO" evidence="1">
    <location>
        <begin position="82"/>
        <end position="250"/>
    </location>
</feature>
<sequence>MFPQDLEEAVLQLEKIVREEAEKQGIDLTQLDPNMDLDGPRKELILARYIRARGFRVEDTKAMIMTSIKWRLQNQPYKVSIEDIIIAAKRDYCFFHDFDRDNNPIVWVNVQFHLDYANYTEIYQKFVLFMMEEGLRRASQILESTENREKFPNIKATLVFDMKGFSMANMDFPIVKFLAETLQAHYPDVLAHTYIVDSPWIFSTCWAMIKGWLDPVVVSKIEFLDRQALLKAIPPEKVPVVLGGKSVHKKMWE</sequence>
<dbReference type="SUPFAM" id="SSF52087">
    <property type="entry name" value="CRAL/TRIO domain"/>
    <property type="match status" value="1"/>
</dbReference>
<dbReference type="PANTHER" id="PTHR46590">
    <property type="entry name" value="PHOSPHATIDYLINOSITOL TRANSFER PROTEIN CSR1-RELATED"/>
    <property type="match status" value="1"/>
</dbReference>
<organism evidence="2">
    <name type="scientific">Arcella intermedia</name>
    <dbReference type="NCBI Taxonomy" id="1963864"/>
    <lineage>
        <taxon>Eukaryota</taxon>
        <taxon>Amoebozoa</taxon>
        <taxon>Tubulinea</taxon>
        <taxon>Elardia</taxon>
        <taxon>Arcellinida</taxon>
        <taxon>Sphaerothecina</taxon>
        <taxon>Arcellidae</taxon>
        <taxon>Arcella</taxon>
    </lineage>
</organism>
<dbReference type="InterPro" id="IPR001251">
    <property type="entry name" value="CRAL-TRIO_dom"/>
</dbReference>
<dbReference type="InterPro" id="IPR036273">
    <property type="entry name" value="CRAL/TRIO_N_dom_sf"/>
</dbReference>
<dbReference type="Gene3D" id="3.40.525.10">
    <property type="entry name" value="CRAL-TRIO lipid binding domain"/>
    <property type="match status" value="1"/>
</dbReference>
<dbReference type="AlphaFoldDB" id="A0A6B2LEG1"/>
<accession>A0A6B2LEG1</accession>
<dbReference type="EMBL" id="GIBP01006480">
    <property type="protein sequence ID" value="NDV35449.1"/>
    <property type="molecule type" value="Transcribed_RNA"/>
</dbReference>
<dbReference type="InterPro" id="IPR052432">
    <property type="entry name" value="PITP/CRAL-TRIO"/>
</dbReference>
<dbReference type="PANTHER" id="PTHR46590:SF1">
    <property type="entry name" value="PHOSPHATIDYLINOSITOL TRANSFER PROTEIN CSR1"/>
    <property type="match status" value="1"/>
</dbReference>
<dbReference type="Pfam" id="PF00650">
    <property type="entry name" value="CRAL_TRIO"/>
    <property type="match status" value="1"/>
</dbReference>
<dbReference type="CDD" id="cd00170">
    <property type="entry name" value="SEC14"/>
    <property type="match status" value="1"/>
</dbReference>
<proteinExistence type="predicted"/>
<evidence type="ECO:0000259" key="1">
    <source>
        <dbReference type="PROSITE" id="PS50191"/>
    </source>
</evidence>
<dbReference type="SMART" id="SM00516">
    <property type="entry name" value="SEC14"/>
    <property type="match status" value="1"/>
</dbReference>
<protein>
    <recommendedName>
        <fullName evidence="1">CRAL-TRIO domain-containing protein</fullName>
    </recommendedName>
</protein>